<keyword evidence="1" id="KW-0547">Nucleotide-binding</keyword>
<dbReference type="PANTHER" id="PTHR24055">
    <property type="entry name" value="MITOGEN-ACTIVATED PROTEIN KINASE"/>
    <property type="match status" value="1"/>
</dbReference>
<feature type="non-terminal residue" evidence="5">
    <location>
        <position position="1"/>
    </location>
</feature>
<accession>A0A835XYM4</accession>
<evidence type="ECO:0000256" key="1">
    <source>
        <dbReference type="ARBA" id="ARBA00022741"/>
    </source>
</evidence>
<evidence type="ECO:0000259" key="4">
    <source>
        <dbReference type="PROSITE" id="PS50011"/>
    </source>
</evidence>
<dbReference type="GO" id="GO:0004672">
    <property type="term" value="F:protein kinase activity"/>
    <property type="evidence" value="ECO:0007669"/>
    <property type="project" value="InterPro"/>
</dbReference>
<dbReference type="GO" id="GO:0005524">
    <property type="term" value="F:ATP binding"/>
    <property type="evidence" value="ECO:0007669"/>
    <property type="project" value="UniProtKB-KW"/>
</dbReference>
<dbReference type="Gene3D" id="1.10.510.10">
    <property type="entry name" value="Transferase(Phosphotransferase) domain 1"/>
    <property type="match status" value="1"/>
</dbReference>
<dbReference type="PROSITE" id="PS50011">
    <property type="entry name" value="PROTEIN_KINASE_DOM"/>
    <property type="match status" value="1"/>
</dbReference>
<proteinExistence type="predicted"/>
<protein>
    <recommendedName>
        <fullName evidence="4">Protein kinase domain-containing protein</fullName>
    </recommendedName>
</protein>
<feature type="domain" description="Protein kinase" evidence="4">
    <location>
        <begin position="1"/>
        <end position="107"/>
    </location>
</feature>
<keyword evidence="2" id="KW-0067">ATP-binding</keyword>
<comment type="caution">
    <text evidence="5">The sequence shown here is derived from an EMBL/GenBank/DDBJ whole genome shotgun (WGS) entry which is preliminary data.</text>
</comment>
<organism evidence="5 6">
    <name type="scientific">Edaphochlamys debaryana</name>
    <dbReference type="NCBI Taxonomy" id="47281"/>
    <lineage>
        <taxon>Eukaryota</taxon>
        <taxon>Viridiplantae</taxon>
        <taxon>Chlorophyta</taxon>
        <taxon>core chlorophytes</taxon>
        <taxon>Chlorophyceae</taxon>
        <taxon>CS clade</taxon>
        <taxon>Chlamydomonadales</taxon>
        <taxon>Chlamydomonadales incertae sedis</taxon>
        <taxon>Edaphochlamys</taxon>
    </lineage>
</organism>
<gene>
    <name evidence="5" type="ORF">HYH03_009415</name>
</gene>
<dbReference type="AlphaFoldDB" id="A0A835XYM4"/>
<reference evidence="5" key="1">
    <citation type="journal article" date="2020" name="bioRxiv">
        <title>Comparative genomics of Chlamydomonas.</title>
        <authorList>
            <person name="Craig R.J."/>
            <person name="Hasan A.R."/>
            <person name="Ness R.W."/>
            <person name="Keightley P.D."/>
        </authorList>
    </citation>
    <scope>NUCLEOTIDE SEQUENCE</scope>
    <source>
        <strain evidence="5">CCAP 11/70</strain>
    </source>
</reference>
<dbReference type="OrthoDB" id="538973at2759"/>
<evidence type="ECO:0000313" key="5">
    <source>
        <dbReference type="EMBL" id="KAG2492164.1"/>
    </source>
</evidence>
<dbReference type="Proteomes" id="UP000612055">
    <property type="component" value="Unassembled WGS sequence"/>
</dbReference>
<dbReference type="EMBL" id="JAEHOE010000046">
    <property type="protein sequence ID" value="KAG2492164.1"/>
    <property type="molecule type" value="Genomic_DNA"/>
</dbReference>
<name>A0A835XYM4_9CHLO</name>
<dbReference type="SUPFAM" id="SSF56112">
    <property type="entry name" value="Protein kinase-like (PK-like)"/>
    <property type="match status" value="1"/>
</dbReference>
<feature type="compositionally biased region" description="Low complexity" evidence="3">
    <location>
        <begin position="549"/>
        <end position="564"/>
    </location>
</feature>
<evidence type="ECO:0000313" key="6">
    <source>
        <dbReference type="Proteomes" id="UP000612055"/>
    </source>
</evidence>
<dbReference type="Pfam" id="PF00069">
    <property type="entry name" value="Pkinase"/>
    <property type="match status" value="1"/>
</dbReference>
<feature type="region of interest" description="Disordered" evidence="3">
    <location>
        <begin position="495"/>
        <end position="597"/>
    </location>
</feature>
<evidence type="ECO:0000256" key="2">
    <source>
        <dbReference type="ARBA" id="ARBA00022840"/>
    </source>
</evidence>
<dbReference type="InterPro" id="IPR050117">
    <property type="entry name" value="MAPK"/>
</dbReference>
<keyword evidence="6" id="KW-1185">Reference proteome</keyword>
<dbReference type="InterPro" id="IPR000719">
    <property type="entry name" value="Prot_kinase_dom"/>
</dbReference>
<sequence>VWSLGCTLAELATGRVLFPGKSPADQLWRILCAVGPMPQGMAARLAFHPNAALQFLAYVVPPPPQPVSLRSLLPDVEPRLFELVEACLRLDPATRPTARELLDMPYFWDVGRCSAVLPAVAQALAVLAESEAAAAAVAASPEAMEVEGPRSGPLPRKHRGWGVACTGAGEDEFPSVPMPDDDAMLPGLGTAAAATVGAGSISPVACASAGGVGAAARPLGCALAEWTVPDSQPASLSSASRTDSFERPALIPVTRTLPDISVVEAPSTEHLAARVDPAIAGGASQAFASAKPQQQPPACGRSGVMLSRASASAPGLRPASAAVSATRAAALQAGSCASISEPDMLPFASSSNHASTTSACGGAVGDGDGSSGCGDGPPASFSLATAPALTQTAPFAKVGHHVPNPKAAASISMPRARPKALSISLPSSTIAAAPQPQLRMLQAPAKAAPSPSPPVGASRRASAASAAAVAAHAQAILTIAAPPKLPRIHVVHAPTPVGSSCAAPSTAGRISSTSHMLSPGETPTAGGGRHSQAGCPTSPGLASIGEGIPLSPAGSSRPSSGPLAWLRRGFSRSISPVREGSDGEAAAPKPPACPSKAPHVIKRQASLARFITSTIARRLGKYHT</sequence>
<dbReference type="InterPro" id="IPR011009">
    <property type="entry name" value="Kinase-like_dom_sf"/>
</dbReference>
<evidence type="ECO:0000256" key="3">
    <source>
        <dbReference type="SAM" id="MobiDB-lite"/>
    </source>
</evidence>